<comment type="caution">
    <text evidence="1">The sequence shown here is derived from an EMBL/GenBank/DDBJ whole genome shotgun (WGS) entry which is preliminary data.</text>
</comment>
<reference evidence="1 2" key="1">
    <citation type="submission" date="2018-08" db="EMBL/GenBank/DDBJ databases">
        <title>Recombination of ecologically and evolutionarily significant loci maintains genetic cohesion in the Pseudomonas syringae species complex.</title>
        <authorList>
            <person name="Dillon M."/>
            <person name="Thakur S."/>
            <person name="Almeida R.N.D."/>
            <person name="Weir B.S."/>
            <person name="Guttman D.S."/>
        </authorList>
    </citation>
    <scope>NUCLEOTIDE SEQUENCE [LARGE SCALE GENOMIC DNA]</scope>
    <source>
        <strain evidence="1 2">ICMP 19074</strain>
    </source>
</reference>
<dbReference type="AlphaFoldDB" id="A0A3M4KMI9"/>
<sequence>MSMRVLLIFLLLCAGMVLAVWRGWVHVPARWNPWAPLDVRAEPNFLTSYKLSRLRDDPALCDQVLSTSGLRFSRQADSAPFAQCPLENTLRIQGGDVALSSSFLASCPLA</sequence>
<evidence type="ECO:0000313" key="2">
    <source>
        <dbReference type="Proteomes" id="UP000273140"/>
    </source>
</evidence>
<dbReference type="EMBL" id="RBRB01000251">
    <property type="protein sequence ID" value="RMQ30447.1"/>
    <property type="molecule type" value="Genomic_DNA"/>
</dbReference>
<evidence type="ECO:0008006" key="3">
    <source>
        <dbReference type="Google" id="ProtNLM"/>
    </source>
</evidence>
<dbReference type="Proteomes" id="UP000273140">
    <property type="component" value="Unassembled WGS sequence"/>
</dbReference>
<gene>
    <name evidence="1" type="ORF">ALQ07_04752</name>
</gene>
<feature type="non-terminal residue" evidence="1">
    <location>
        <position position="110"/>
    </location>
</feature>
<protein>
    <recommendedName>
        <fullName evidence="3">Extensin</fullName>
    </recommendedName>
</protein>
<name>A0A3M4KMI9_PSESF</name>
<evidence type="ECO:0000313" key="1">
    <source>
        <dbReference type="EMBL" id="RMQ30447.1"/>
    </source>
</evidence>
<proteinExistence type="predicted"/>
<accession>A0A3M4KMI9</accession>
<organism evidence="1 2">
    <name type="scientific">Pseudomonas syringae pv. actinidiae</name>
    <dbReference type="NCBI Taxonomy" id="103796"/>
    <lineage>
        <taxon>Bacteria</taxon>
        <taxon>Pseudomonadati</taxon>
        <taxon>Pseudomonadota</taxon>
        <taxon>Gammaproteobacteria</taxon>
        <taxon>Pseudomonadales</taxon>
        <taxon>Pseudomonadaceae</taxon>
        <taxon>Pseudomonas</taxon>
        <taxon>Pseudomonas syringae</taxon>
    </lineage>
</organism>